<keyword evidence="2" id="KW-1185">Reference proteome</keyword>
<protein>
    <recommendedName>
        <fullName evidence="3">Heterokaryon incompatibility domain-containing protein</fullName>
    </recommendedName>
</protein>
<gene>
    <name evidence="1" type="ORF">PsYK624_137560</name>
</gene>
<evidence type="ECO:0000313" key="2">
    <source>
        <dbReference type="Proteomes" id="UP000703269"/>
    </source>
</evidence>
<dbReference type="Proteomes" id="UP000703269">
    <property type="component" value="Unassembled WGS sequence"/>
</dbReference>
<organism evidence="1 2">
    <name type="scientific">Phanerochaete sordida</name>
    <dbReference type="NCBI Taxonomy" id="48140"/>
    <lineage>
        <taxon>Eukaryota</taxon>
        <taxon>Fungi</taxon>
        <taxon>Dikarya</taxon>
        <taxon>Basidiomycota</taxon>
        <taxon>Agaricomycotina</taxon>
        <taxon>Agaricomycetes</taxon>
        <taxon>Polyporales</taxon>
        <taxon>Phanerochaetaceae</taxon>
        <taxon>Phanerochaete</taxon>
    </lineage>
</organism>
<evidence type="ECO:0000313" key="1">
    <source>
        <dbReference type="EMBL" id="GJE97535.1"/>
    </source>
</evidence>
<dbReference type="AlphaFoldDB" id="A0A9P3GLJ4"/>
<accession>A0A9P3GLJ4</accession>
<evidence type="ECO:0008006" key="3">
    <source>
        <dbReference type="Google" id="ProtNLM"/>
    </source>
</evidence>
<name>A0A9P3GLJ4_9APHY</name>
<reference evidence="1 2" key="1">
    <citation type="submission" date="2021-08" db="EMBL/GenBank/DDBJ databases">
        <title>Draft Genome Sequence of Phanerochaete sordida strain YK-624.</title>
        <authorList>
            <person name="Mori T."/>
            <person name="Dohra H."/>
            <person name="Suzuki T."/>
            <person name="Kawagishi H."/>
            <person name="Hirai H."/>
        </authorList>
    </citation>
    <scope>NUCLEOTIDE SEQUENCE [LARGE SCALE GENOMIC DNA]</scope>
    <source>
        <strain evidence="1 2">YK-624</strain>
    </source>
</reference>
<dbReference type="EMBL" id="BPQB01000073">
    <property type="protein sequence ID" value="GJE97535.1"/>
    <property type="molecule type" value="Genomic_DNA"/>
</dbReference>
<sequence length="655" mass="73406">MTTGLVTFQLREATIEVAEPPWEYAWDGVPISLSPFIDDRCFASPGLWYRTRGKTANRLHIWGVLQMARSGALPAEHVFATSHPDQQFTLTPEPRSSIPFQWVHVSARAIPNSLADMVCSEMPAQEVLAHLTRLLGLKFDLRDPNLLHAVGSVAGDQMDLGQLYGFLRKLKTADLKSSRVTGILEGKRKEDEAMRLDALQDGYINDAKMPPRRIWDLFSNRVLPFYIVPKDPEQTAPDVLTVSHSWAAGDTRQYVSTPINGSQWPVQIPQGTTLDQVRVELLNLGAEYIWLDVLCLRQRGRDEDEPLRKAEWRLDVPTIGYIYSCGRPCVTYFNGLGLPFNPASAALASERHWLRRVWTVQETTSKWIPGGMTGKASADAHAFFREHFAQAVGQDADGDYGRVFIENHARHGSVYVDTRALSTAVQAMRHRHCTTELDRVHTLAYVLNCRTLPAYEEDMAPEEAWAMLLKHLDPAARARVAYHHMKHTPESSSLLPSWSELLKFTEVITGSSQCFLSLVDKSSLASPAPGMYHGLSQALGRLALTRPTQDDQWQASVGLLGSSDNMGNALEPSNYQIYGNYRPETKYLILQFNRSAFAVAELVGKRDLGGETGRVLEVVKRGCLLFSQELRPFSLDGYPYIPVVYLTEEEVTPRA</sequence>
<comment type="caution">
    <text evidence="1">The sequence shown here is derived from an EMBL/GenBank/DDBJ whole genome shotgun (WGS) entry which is preliminary data.</text>
</comment>
<proteinExistence type="predicted"/>
<dbReference type="OrthoDB" id="3226657at2759"/>